<keyword evidence="1" id="KW-0285">Flavoprotein</keyword>
<dbReference type="NCBIfam" id="TIGR03560">
    <property type="entry name" value="F420_Rv1855c"/>
    <property type="match status" value="1"/>
</dbReference>
<comment type="caution">
    <text evidence="6">The sequence shown here is derived from an EMBL/GenBank/DDBJ whole genome shotgun (WGS) entry which is preliminary data.</text>
</comment>
<evidence type="ECO:0000313" key="7">
    <source>
        <dbReference type="Proteomes" id="UP000654345"/>
    </source>
</evidence>
<evidence type="ECO:0000313" key="6">
    <source>
        <dbReference type="EMBL" id="GHO55927.1"/>
    </source>
</evidence>
<evidence type="ECO:0000256" key="1">
    <source>
        <dbReference type="ARBA" id="ARBA00022630"/>
    </source>
</evidence>
<feature type="domain" description="Luciferase-like" evidence="5">
    <location>
        <begin position="24"/>
        <end position="264"/>
    </location>
</feature>
<evidence type="ECO:0000256" key="3">
    <source>
        <dbReference type="ARBA" id="ARBA00023002"/>
    </source>
</evidence>
<accession>A0ABQ3UTD4</accession>
<dbReference type="PANTHER" id="PTHR42847">
    <property type="entry name" value="ALKANESULFONATE MONOOXYGENASE"/>
    <property type="match status" value="1"/>
</dbReference>
<dbReference type="InterPro" id="IPR019952">
    <property type="entry name" value="F420_OxRdatse_Rv1855c_pred"/>
</dbReference>
<keyword evidence="7" id="KW-1185">Reference proteome</keyword>
<reference evidence="6 7" key="1">
    <citation type="journal article" date="2021" name="Int. J. Syst. Evol. Microbiol.">
        <title>Reticulibacter mediterranei gen. nov., sp. nov., within the new family Reticulibacteraceae fam. nov., and Ktedonospora formicarum gen. nov., sp. nov., Ktedonobacter robiniae sp. nov., Dictyobacter formicarum sp. nov. and Dictyobacter arantiisoli sp. nov., belonging to the class Ktedonobacteria.</title>
        <authorList>
            <person name="Yabe S."/>
            <person name="Zheng Y."/>
            <person name="Wang C.M."/>
            <person name="Sakai Y."/>
            <person name="Abe K."/>
            <person name="Yokota A."/>
            <person name="Donadio S."/>
            <person name="Cavaletti L."/>
            <person name="Monciardini P."/>
        </authorList>
    </citation>
    <scope>NUCLEOTIDE SEQUENCE [LARGE SCALE GENOMIC DNA]</scope>
    <source>
        <strain evidence="6 7">SOSP1-30</strain>
    </source>
</reference>
<proteinExistence type="predicted"/>
<dbReference type="Gene3D" id="3.20.20.30">
    <property type="entry name" value="Luciferase-like domain"/>
    <property type="match status" value="1"/>
</dbReference>
<evidence type="ECO:0000259" key="5">
    <source>
        <dbReference type="Pfam" id="PF00296"/>
    </source>
</evidence>
<dbReference type="PANTHER" id="PTHR42847:SF8">
    <property type="entry name" value="CONSERVED PROTEIN"/>
    <property type="match status" value="1"/>
</dbReference>
<keyword evidence="2" id="KW-0288">FMN</keyword>
<organism evidence="6 7">
    <name type="scientific">Ktedonobacter robiniae</name>
    <dbReference type="NCBI Taxonomy" id="2778365"/>
    <lineage>
        <taxon>Bacteria</taxon>
        <taxon>Bacillati</taxon>
        <taxon>Chloroflexota</taxon>
        <taxon>Ktedonobacteria</taxon>
        <taxon>Ktedonobacterales</taxon>
        <taxon>Ktedonobacteraceae</taxon>
        <taxon>Ktedonobacter</taxon>
    </lineage>
</organism>
<dbReference type="InterPro" id="IPR050172">
    <property type="entry name" value="SsuD_RutA_monooxygenase"/>
</dbReference>
<dbReference type="Pfam" id="PF00296">
    <property type="entry name" value="Bac_luciferase"/>
    <property type="match status" value="1"/>
</dbReference>
<evidence type="ECO:0000256" key="2">
    <source>
        <dbReference type="ARBA" id="ARBA00022643"/>
    </source>
</evidence>
<dbReference type="Proteomes" id="UP000654345">
    <property type="component" value="Unassembled WGS sequence"/>
</dbReference>
<dbReference type="InterPro" id="IPR011251">
    <property type="entry name" value="Luciferase-like_dom"/>
</dbReference>
<protein>
    <submittedName>
        <fullName evidence="6">LLM class F420-dependent oxidoreductase</fullName>
    </submittedName>
</protein>
<keyword evidence="4" id="KW-0503">Monooxygenase</keyword>
<gene>
    <name evidence="6" type="ORF">KSB_44020</name>
</gene>
<dbReference type="RefSeq" id="WP_201372547.1">
    <property type="nucleotide sequence ID" value="NZ_BNJG01000002.1"/>
</dbReference>
<dbReference type="EMBL" id="BNJG01000002">
    <property type="protein sequence ID" value="GHO55927.1"/>
    <property type="molecule type" value="Genomic_DNA"/>
</dbReference>
<keyword evidence="3" id="KW-0560">Oxidoreductase</keyword>
<dbReference type="SUPFAM" id="SSF51679">
    <property type="entry name" value="Bacterial luciferase-like"/>
    <property type="match status" value="1"/>
</dbReference>
<name>A0ABQ3UTD4_9CHLR</name>
<evidence type="ECO:0000256" key="4">
    <source>
        <dbReference type="ARBA" id="ARBA00023033"/>
    </source>
</evidence>
<sequence length="317" mass="35132">MSLKYGVYLALGGLTELAGIKDPVEAYETLTRVAQTAEEYGYESIWLADHFQTTIPLSPQEATFECWTSAAALARDTKRVRIGQMVTGNSYRNPALQAKMASTVDVLSHGRLTFGIGAGWYESEYRAYGYEYPEANVRARQLREAVQVILAMWKEDEAVFEGKYYQVRGAINQPKGVQQPHIPLLIAGGGEQVTLKLVAQYGDACNVFGDPATVAHKFAVLKQHCESVGRSYNSIHRTAQTFCIIGDTDEQAQALIPEWMKALLPGDSQSYALIGSSETIRQRLAAYEAAGVQELAIIFSEVTQLDTIRRFAREFIV</sequence>
<dbReference type="InterPro" id="IPR036661">
    <property type="entry name" value="Luciferase-like_sf"/>
</dbReference>